<dbReference type="EMBL" id="FNLO01000003">
    <property type="protein sequence ID" value="SDV47458.1"/>
    <property type="molecule type" value="Genomic_DNA"/>
</dbReference>
<accession>A0A1H2PLS9</accession>
<dbReference type="GO" id="GO:0003723">
    <property type="term" value="F:RNA binding"/>
    <property type="evidence" value="ECO:0007669"/>
    <property type="project" value="InterPro"/>
</dbReference>
<evidence type="ECO:0000259" key="4">
    <source>
        <dbReference type="Pfam" id="PF00588"/>
    </source>
</evidence>
<dbReference type="InterPro" id="IPR001537">
    <property type="entry name" value="SpoU_MeTrfase"/>
</dbReference>
<dbReference type="Gene3D" id="3.30.1330.30">
    <property type="match status" value="1"/>
</dbReference>
<sequence>MPTSSARPPVESVVTSRANPLFKRLRALAQSTRRQRSEAIAWLEGPHLIRALLDAQWAPGEWAVSSAVPPDGEVAALLARGRAAGAQITAFEPSLFAQISAASEATALVAIVPVPAAQGPLADGPLTASPLTTGPLTAGPLTTGPLTAGPLTAGPLTAGPLTAGPIGDVVVLDAVQDAGNVGAILRTAAAAGVRRVLLTPGCAYPWSSKVLRAGMGAHFALTELVETTPEAIVAGLAGAAITVTTLQSSKPLHEVDLRPPLAWIFGNEGAGVSPFWRDKASLNLFIPQTDGVESLNVAAAAAVCLFEQRRQRITAAR</sequence>
<dbReference type="InterPro" id="IPR051259">
    <property type="entry name" value="rRNA_Methyltransferase"/>
</dbReference>
<protein>
    <submittedName>
        <fullName evidence="5">RNA methyltransferase, TrmH family</fullName>
    </submittedName>
</protein>
<feature type="region of interest" description="Disordered" evidence="3">
    <location>
        <begin position="125"/>
        <end position="149"/>
    </location>
</feature>
<dbReference type="InterPro" id="IPR029026">
    <property type="entry name" value="tRNA_m1G_MTases_N"/>
</dbReference>
<gene>
    <name evidence="5" type="ORF">SAMN05216551_10327</name>
</gene>
<dbReference type="Pfam" id="PF00588">
    <property type="entry name" value="SpoU_methylase"/>
    <property type="match status" value="1"/>
</dbReference>
<dbReference type="AlphaFoldDB" id="A0A1H2PLS9"/>
<keyword evidence="2 5" id="KW-0808">Transferase</keyword>
<keyword evidence="1 5" id="KW-0489">Methyltransferase</keyword>
<dbReference type="Proteomes" id="UP000243719">
    <property type="component" value="Unassembled WGS sequence"/>
</dbReference>
<evidence type="ECO:0000256" key="2">
    <source>
        <dbReference type="ARBA" id="ARBA00022679"/>
    </source>
</evidence>
<evidence type="ECO:0000313" key="5">
    <source>
        <dbReference type="EMBL" id="SDV47458.1"/>
    </source>
</evidence>
<dbReference type="PANTHER" id="PTHR43191:SF2">
    <property type="entry name" value="RRNA METHYLTRANSFERASE 3, MITOCHONDRIAL"/>
    <property type="match status" value="1"/>
</dbReference>
<dbReference type="SUPFAM" id="SSF75217">
    <property type="entry name" value="alpha/beta knot"/>
    <property type="match status" value="1"/>
</dbReference>
<dbReference type="Gene3D" id="3.40.1280.10">
    <property type="match status" value="1"/>
</dbReference>
<dbReference type="GO" id="GO:0008173">
    <property type="term" value="F:RNA methyltransferase activity"/>
    <property type="evidence" value="ECO:0007669"/>
    <property type="project" value="InterPro"/>
</dbReference>
<dbReference type="InterPro" id="IPR029064">
    <property type="entry name" value="Ribosomal_eL30-like_sf"/>
</dbReference>
<keyword evidence="6" id="KW-1185">Reference proteome</keyword>
<organism evidence="5 6">
    <name type="scientific">Chitinasiproducens palmae</name>
    <dbReference type="NCBI Taxonomy" id="1770053"/>
    <lineage>
        <taxon>Bacteria</taxon>
        <taxon>Pseudomonadati</taxon>
        <taxon>Pseudomonadota</taxon>
        <taxon>Betaproteobacteria</taxon>
        <taxon>Burkholderiales</taxon>
        <taxon>Burkholderiaceae</taxon>
        <taxon>Chitinasiproducens</taxon>
    </lineage>
</organism>
<dbReference type="RefSeq" id="WP_235837813.1">
    <property type="nucleotide sequence ID" value="NZ_FNLO01000003.1"/>
</dbReference>
<name>A0A1H2PLS9_9BURK</name>
<feature type="compositionally biased region" description="Low complexity" evidence="3">
    <location>
        <begin position="130"/>
        <end position="149"/>
    </location>
</feature>
<dbReference type="PANTHER" id="PTHR43191">
    <property type="entry name" value="RRNA METHYLTRANSFERASE 3"/>
    <property type="match status" value="1"/>
</dbReference>
<dbReference type="STRING" id="1770053.SAMN05216551_10327"/>
<dbReference type="CDD" id="cd18095">
    <property type="entry name" value="SpoU-like_rRNA-MTase"/>
    <property type="match status" value="1"/>
</dbReference>
<evidence type="ECO:0000256" key="3">
    <source>
        <dbReference type="SAM" id="MobiDB-lite"/>
    </source>
</evidence>
<reference evidence="6" key="1">
    <citation type="submission" date="2016-09" db="EMBL/GenBank/DDBJ databases">
        <authorList>
            <person name="Varghese N."/>
            <person name="Submissions S."/>
        </authorList>
    </citation>
    <scope>NUCLEOTIDE SEQUENCE [LARGE SCALE GENOMIC DNA]</scope>
    <source>
        <strain evidence="6">JS23</strain>
    </source>
</reference>
<dbReference type="InterPro" id="IPR029028">
    <property type="entry name" value="Alpha/beta_knot_MTases"/>
</dbReference>
<proteinExistence type="predicted"/>
<dbReference type="GO" id="GO:0032259">
    <property type="term" value="P:methylation"/>
    <property type="evidence" value="ECO:0007669"/>
    <property type="project" value="UniProtKB-KW"/>
</dbReference>
<dbReference type="GO" id="GO:0006396">
    <property type="term" value="P:RNA processing"/>
    <property type="evidence" value="ECO:0007669"/>
    <property type="project" value="InterPro"/>
</dbReference>
<evidence type="ECO:0000313" key="6">
    <source>
        <dbReference type="Proteomes" id="UP000243719"/>
    </source>
</evidence>
<evidence type="ECO:0000256" key="1">
    <source>
        <dbReference type="ARBA" id="ARBA00022603"/>
    </source>
</evidence>
<feature type="domain" description="tRNA/rRNA methyltransferase SpoU type" evidence="4">
    <location>
        <begin position="169"/>
        <end position="306"/>
    </location>
</feature>
<dbReference type="SUPFAM" id="SSF55315">
    <property type="entry name" value="L30e-like"/>
    <property type="match status" value="1"/>
</dbReference>